<name>A0ABQ8K7V8_9APHY</name>
<dbReference type="GeneID" id="71997667"/>
<sequence>MQSAAKPRNHWERCPVLEYNWKARATTLLLQGFAMSVGTCGLTGWSKSCSVKLNAKGNTLPHCSYRIVRHIYTSLHHLYRCGHLSVKPRSDGCDEGIRNRSFIKVADRVDPSLRAVSRQCVIKLHHVSLVLTTTWTLPAQGCSRIATFCLPKCSSFTTCASPPQTHHGPTASGEDGQDRQRHALKRVPQTS</sequence>
<evidence type="ECO:0000256" key="1">
    <source>
        <dbReference type="SAM" id="MobiDB-lite"/>
    </source>
</evidence>
<evidence type="ECO:0000313" key="3">
    <source>
        <dbReference type="Proteomes" id="UP000814176"/>
    </source>
</evidence>
<dbReference type="Proteomes" id="UP000814176">
    <property type="component" value="Unassembled WGS sequence"/>
</dbReference>
<keyword evidence="3" id="KW-1185">Reference proteome</keyword>
<dbReference type="RefSeq" id="XP_047776111.1">
    <property type="nucleotide sequence ID" value="XM_047916935.1"/>
</dbReference>
<gene>
    <name evidence="2" type="ORF">C8Q71DRAFT_198634</name>
</gene>
<feature type="region of interest" description="Disordered" evidence="1">
    <location>
        <begin position="161"/>
        <end position="191"/>
    </location>
</feature>
<proteinExistence type="predicted"/>
<organism evidence="2 3">
    <name type="scientific">Rhodofomes roseus</name>
    <dbReference type="NCBI Taxonomy" id="34475"/>
    <lineage>
        <taxon>Eukaryota</taxon>
        <taxon>Fungi</taxon>
        <taxon>Dikarya</taxon>
        <taxon>Basidiomycota</taxon>
        <taxon>Agaricomycotina</taxon>
        <taxon>Agaricomycetes</taxon>
        <taxon>Polyporales</taxon>
        <taxon>Rhodofomes</taxon>
    </lineage>
</organism>
<comment type="caution">
    <text evidence="2">The sequence shown here is derived from an EMBL/GenBank/DDBJ whole genome shotgun (WGS) entry which is preliminary data.</text>
</comment>
<dbReference type="EMBL" id="JADCUA010000019">
    <property type="protein sequence ID" value="KAH9833345.1"/>
    <property type="molecule type" value="Genomic_DNA"/>
</dbReference>
<evidence type="ECO:0000313" key="2">
    <source>
        <dbReference type="EMBL" id="KAH9833345.1"/>
    </source>
</evidence>
<reference evidence="2 3" key="1">
    <citation type="journal article" date="2021" name="Environ. Microbiol.">
        <title>Gene family expansions and transcriptome signatures uncover fungal adaptations to wood decay.</title>
        <authorList>
            <person name="Hage H."/>
            <person name="Miyauchi S."/>
            <person name="Viragh M."/>
            <person name="Drula E."/>
            <person name="Min B."/>
            <person name="Chaduli D."/>
            <person name="Navarro D."/>
            <person name="Favel A."/>
            <person name="Norest M."/>
            <person name="Lesage-Meessen L."/>
            <person name="Balint B."/>
            <person name="Merenyi Z."/>
            <person name="de Eugenio L."/>
            <person name="Morin E."/>
            <person name="Martinez A.T."/>
            <person name="Baldrian P."/>
            <person name="Stursova M."/>
            <person name="Martinez M.J."/>
            <person name="Novotny C."/>
            <person name="Magnuson J.K."/>
            <person name="Spatafora J.W."/>
            <person name="Maurice S."/>
            <person name="Pangilinan J."/>
            <person name="Andreopoulos W."/>
            <person name="LaButti K."/>
            <person name="Hundley H."/>
            <person name="Na H."/>
            <person name="Kuo A."/>
            <person name="Barry K."/>
            <person name="Lipzen A."/>
            <person name="Henrissat B."/>
            <person name="Riley R."/>
            <person name="Ahrendt S."/>
            <person name="Nagy L.G."/>
            <person name="Grigoriev I.V."/>
            <person name="Martin F."/>
            <person name="Rosso M.N."/>
        </authorList>
    </citation>
    <scope>NUCLEOTIDE SEQUENCE [LARGE SCALE GENOMIC DNA]</scope>
    <source>
        <strain evidence="2 3">CIRM-BRFM 1785</strain>
    </source>
</reference>
<accession>A0ABQ8K7V8</accession>
<protein>
    <submittedName>
        <fullName evidence="2">Uncharacterized protein</fullName>
    </submittedName>
</protein>